<dbReference type="SUPFAM" id="SSF53474">
    <property type="entry name" value="alpha/beta-Hydrolases"/>
    <property type="match status" value="1"/>
</dbReference>
<proteinExistence type="predicted"/>
<dbReference type="Proteomes" id="UP000067448">
    <property type="component" value="Unassembled WGS sequence"/>
</dbReference>
<reference evidence="3" key="3">
    <citation type="submission" date="2016-02" db="EMBL/GenBank/DDBJ databases">
        <title>Draft genome of pathogenic Streptomyces sp. in Japan.</title>
        <authorList>
            <person name="Tomihama T."/>
            <person name="Ikenaga M."/>
            <person name="Sakai M."/>
            <person name="Okubo T."/>
            <person name="Ikeda S."/>
        </authorList>
    </citation>
    <scope>NUCLEOTIDE SEQUENCE [LARGE SCALE GENOMIC DNA]</scope>
    <source>
        <strain evidence="3">S58</strain>
    </source>
</reference>
<dbReference type="InterPro" id="IPR029058">
    <property type="entry name" value="AB_hydrolase_fold"/>
</dbReference>
<dbReference type="Gene3D" id="3.40.50.1820">
    <property type="entry name" value="alpha/beta hydrolase"/>
    <property type="match status" value="1"/>
</dbReference>
<reference evidence="2 3" key="2">
    <citation type="journal article" date="2016" name="Genome Announc.">
        <title>Draft Genome Sequences of Streptomyces scabiei S58, Streptomyces turgidiscabies T45, and Streptomyces acidiscabies a10, the Pathogens of Potato Common Scab, Isolated in Japan.</title>
        <authorList>
            <person name="Tomihama T."/>
            <person name="Nishi Y."/>
            <person name="Sakai M."/>
            <person name="Ikenaga M."/>
            <person name="Okubo T."/>
            <person name="Ikeda S."/>
        </authorList>
    </citation>
    <scope>NUCLEOTIDE SEQUENCE [LARGE SCALE GENOMIC DNA]</scope>
    <source>
        <strain evidence="2 3">S58</strain>
    </source>
</reference>
<dbReference type="InterPro" id="IPR000073">
    <property type="entry name" value="AB_hydrolase_1"/>
</dbReference>
<dbReference type="EMBL" id="BCMM01000019">
    <property type="protein sequence ID" value="GAQ63719.1"/>
    <property type="molecule type" value="Genomic_DNA"/>
</dbReference>
<feature type="domain" description="AB hydrolase-1" evidence="1">
    <location>
        <begin position="14"/>
        <end position="65"/>
    </location>
</feature>
<dbReference type="AlphaFoldDB" id="A0A100JQA3"/>
<protein>
    <submittedName>
        <fullName evidence="2">Arylesterase</fullName>
        <ecNumber evidence="2">3.1.1.2</ecNumber>
    </submittedName>
</protein>
<reference evidence="3" key="1">
    <citation type="submission" date="2015-11" db="EMBL/GenBank/DDBJ databases">
        <authorList>
            <consortium name="Cross-ministerial Strategic Innovation Promotion Program (SIP) consortium"/>
            <person name="Tomihama T."/>
            <person name="Ikenaga M."/>
            <person name="Sakai M."/>
            <person name="Okubo T."/>
            <person name="Ikeda S."/>
        </authorList>
    </citation>
    <scope>NUCLEOTIDE SEQUENCE [LARGE SCALE GENOMIC DNA]</scope>
    <source>
        <strain evidence="3">S58</strain>
    </source>
</reference>
<name>A0A100JQA3_STRSC</name>
<dbReference type="EC" id="3.1.1.2" evidence="2"/>
<sequence>MASATGTGTSIIDERGFRVLVPDLRGHGRSEVPDLGNTPQEMADDLAALIDTTDTGPVTAVGHSMSATSADTCCRNGPAGRPTQSTATATATATNGYVLVSRVIR</sequence>
<dbReference type="Pfam" id="PF00561">
    <property type="entry name" value="Abhydrolase_1"/>
    <property type="match status" value="1"/>
</dbReference>
<dbReference type="GO" id="GO:0004064">
    <property type="term" value="F:arylesterase activity"/>
    <property type="evidence" value="ECO:0007669"/>
    <property type="project" value="UniProtKB-EC"/>
</dbReference>
<evidence type="ECO:0000259" key="1">
    <source>
        <dbReference type="Pfam" id="PF00561"/>
    </source>
</evidence>
<evidence type="ECO:0000313" key="2">
    <source>
        <dbReference type="EMBL" id="GAQ63719.1"/>
    </source>
</evidence>
<accession>A0A100JQA3</accession>
<evidence type="ECO:0000313" key="3">
    <source>
        <dbReference type="Proteomes" id="UP000067448"/>
    </source>
</evidence>
<keyword evidence="2" id="KW-0378">Hydrolase</keyword>
<gene>
    <name evidence="2" type="ORF">SsS58_04105</name>
</gene>
<organism evidence="2 3">
    <name type="scientific">Streptomyces scabiei</name>
    <dbReference type="NCBI Taxonomy" id="1930"/>
    <lineage>
        <taxon>Bacteria</taxon>
        <taxon>Bacillati</taxon>
        <taxon>Actinomycetota</taxon>
        <taxon>Actinomycetes</taxon>
        <taxon>Kitasatosporales</taxon>
        <taxon>Streptomycetaceae</taxon>
        <taxon>Streptomyces</taxon>
    </lineage>
</organism>
<comment type="caution">
    <text evidence="2">The sequence shown here is derived from an EMBL/GenBank/DDBJ whole genome shotgun (WGS) entry which is preliminary data.</text>
</comment>